<keyword evidence="10" id="KW-1185">Reference proteome</keyword>
<dbReference type="EMBL" id="ML742139">
    <property type="protein sequence ID" value="KAE8148977.1"/>
    <property type="molecule type" value="Genomic_DNA"/>
</dbReference>
<accession>A0A5N6TRS4</accession>
<protein>
    <recommendedName>
        <fullName evidence="8">Zn(2)-C6 fungal-type domain-containing protein</fullName>
    </recommendedName>
</protein>
<dbReference type="PROSITE" id="PS00463">
    <property type="entry name" value="ZN2_CY6_FUNGAL_1"/>
    <property type="match status" value="1"/>
</dbReference>
<keyword evidence="3" id="KW-0805">Transcription regulation</keyword>
<dbReference type="GO" id="GO:0001228">
    <property type="term" value="F:DNA-binding transcription activator activity, RNA polymerase II-specific"/>
    <property type="evidence" value="ECO:0007669"/>
    <property type="project" value="TreeGrafter"/>
</dbReference>
<proteinExistence type="predicted"/>
<dbReference type="GO" id="GO:0005634">
    <property type="term" value="C:nucleus"/>
    <property type="evidence" value="ECO:0007669"/>
    <property type="project" value="TreeGrafter"/>
</dbReference>
<dbReference type="InterPro" id="IPR007219">
    <property type="entry name" value="XnlR_reg_dom"/>
</dbReference>
<dbReference type="Pfam" id="PF04082">
    <property type="entry name" value="Fungal_trans"/>
    <property type="match status" value="1"/>
</dbReference>
<feature type="domain" description="Zn(2)-C6 fungal-type" evidence="8">
    <location>
        <begin position="22"/>
        <end position="53"/>
    </location>
</feature>
<feature type="region of interest" description="Disordered" evidence="7">
    <location>
        <begin position="59"/>
        <end position="79"/>
    </location>
</feature>
<dbReference type="InterPro" id="IPR001138">
    <property type="entry name" value="Zn2Cys6_DnaBD"/>
</dbReference>
<evidence type="ECO:0000256" key="5">
    <source>
        <dbReference type="ARBA" id="ARBA00023163"/>
    </source>
</evidence>
<feature type="compositionally biased region" description="Polar residues" evidence="7">
    <location>
        <begin position="63"/>
        <end position="72"/>
    </location>
</feature>
<evidence type="ECO:0000256" key="2">
    <source>
        <dbReference type="ARBA" id="ARBA00022833"/>
    </source>
</evidence>
<dbReference type="GO" id="GO:0000978">
    <property type="term" value="F:RNA polymerase II cis-regulatory region sequence-specific DNA binding"/>
    <property type="evidence" value="ECO:0007669"/>
    <property type="project" value="TreeGrafter"/>
</dbReference>
<reference evidence="9 10" key="1">
    <citation type="submission" date="2019-04" db="EMBL/GenBank/DDBJ databases">
        <title>Friends and foes A comparative genomics study of 23 Aspergillus species from section Flavi.</title>
        <authorList>
            <consortium name="DOE Joint Genome Institute"/>
            <person name="Kjaerbolling I."/>
            <person name="Vesth T."/>
            <person name="Frisvad J.C."/>
            <person name="Nybo J.L."/>
            <person name="Theobald S."/>
            <person name="Kildgaard S."/>
            <person name="Isbrandt T."/>
            <person name="Kuo A."/>
            <person name="Sato A."/>
            <person name="Lyhne E.K."/>
            <person name="Kogle M.E."/>
            <person name="Wiebenga A."/>
            <person name="Kun R.S."/>
            <person name="Lubbers R.J."/>
            <person name="Makela M.R."/>
            <person name="Barry K."/>
            <person name="Chovatia M."/>
            <person name="Clum A."/>
            <person name="Daum C."/>
            <person name="Haridas S."/>
            <person name="He G."/>
            <person name="LaButti K."/>
            <person name="Lipzen A."/>
            <person name="Mondo S."/>
            <person name="Riley R."/>
            <person name="Salamov A."/>
            <person name="Simmons B.A."/>
            <person name="Magnuson J.K."/>
            <person name="Henrissat B."/>
            <person name="Mortensen U.H."/>
            <person name="Larsen T.O."/>
            <person name="Devries R.P."/>
            <person name="Grigoriev I.V."/>
            <person name="Machida M."/>
            <person name="Baker S.E."/>
            <person name="Andersen M.R."/>
        </authorList>
    </citation>
    <scope>NUCLEOTIDE SEQUENCE [LARGE SCALE GENOMIC DNA]</scope>
    <source>
        <strain evidence="9 10">IBT 18842</strain>
    </source>
</reference>
<evidence type="ECO:0000256" key="4">
    <source>
        <dbReference type="ARBA" id="ARBA00023125"/>
    </source>
</evidence>
<dbReference type="PANTHER" id="PTHR31944:SF129">
    <property type="entry name" value="ASPYRIDONES CLUSTER REGULATOR APDR-RELATED"/>
    <property type="match status" value="1"/>
</dbReference>
<dbReference type="PANTHER" id="PTHR31944">
    <property type="entry name" value="HEME-RESPONSIVE ZINC FINGER TRANSCRIPTION FACTOR HAP1"/>
    <property type="match status" value="1"/>
</dbReference>
<dbReference type="InterPro" id="IPR036864">
    <property type="entry name" value="Zn2-C6_fun-type_DNA-bd_sf"/>
</dbReference>
<keyword evidence="1" id="KW-0479">Metal-binding</keyword>
<evidence type="ECO:0000256" key="1">
    <source>
        <dbReference type="ARBA" id="ARBA00022723"/>
    </source>
</evidence>
<gene>
    <name evidence="9" type="ORF">BDV25DRAFT_157162</name>
</gene>
<dbReference type="Proteomes" id="UP000325780">
    <property type="component" value="Unassembled WGS sequence"/>
</dbReference>
<dbReference type="Gene3D" id="4.10.240.10">
    <property type="entry name" value="Zn(2)-C6 fungal-type DNA-binding domain"/>
    <property type="match status" value="1"/>
</dbReference>
<name>A0A5N6TRS4_ASPAV</name>
<dbReference type="PROSITE" id="PS50048">
    <property type="entry name" value="ZN2_CY6_FUNGAL_2"/>
    <property type="match status" value="1"/>
</dbReference>
<dbReference type="SUPFAM" id="SSF57701">
    <property type="entry name" value="Zn2/Cys6 DNA-binding domain"/>
    <property type="match status" value="1"/>
</dbReference>
<dbReference type="AlphaFoldDB" id="A0A5N6TRS4"/>
<evidence type="ECO:0000256" key="7">
    <source>
        <dbReference type="SAM" id="MobiDB-lite"/>
    </source>
</evidence>
<feature type="region of interest" description="Disordered" evidence="7">
    <location>
        <begin position="91"/>
        <end position="114"/>
    </location>
</feature>
<dbReference type="CDD" id="cd12148">
    <property type="entry name" value="fungal_TF_MHR"/>
    <property type="match status" value="1"/>
</dbReference>
<evidence type="ECO:0000313" key="10">
    <source>
        <dbReference type="Proteomes" id="UP000325780"/>
    </source>
</evidence>
<keyword evidence="4" id="KW-0238">DNA-binding</keyword>
<dbReference type="SMART" id="SM00066">
    <property type="entry name" value="GAL4"/>
    <property type="match status" value="1"/>
</dbReference>
<evidence type="ECO:0000313" key="9">
    <source>
        <dbReference type="EMBL" id="KAE8148977.1"/>
    </source>
</evidence>
<keyword evidence="5" id="KW-0804">Transcription</keyword>
<dbReference type="GO" id="GO:0008270">
    <property type="term" value="F:zinc ion binding"/>
    <property type="evidence" value="ECO:0007669"/>
    <property type="project" value="InterPro"/>
</dbReference>
<dbReference type="Pfam" id="PF00172">
    <property type="entry name" value="Zn_clus"/>
    <property type="match status" value="1"/>
</dbReference>
<dbReference type="CDD" id="cd00067">
    <property type="entry name" value="GAL4"/>
    <property type="match status" value="1"/>
</dbReference>
<evidence type="ECO:0000256" key="6">
    <source>
        <dbReference type="ARBA" id="ARBA00023242"/>
    </source>
</evidence>
<keyword evidence="2" id="KW-0862">Zinc</keyword>
<organism evidence="9 10">
    <name type="scientific">Aspergillus avenaceus</name>
    <dbReference type="NCBI Taxonomy" id="36643"/>
    <lineage>
        <taxon>Eukaryota</taxon>
        <taxon>Fungi</taxon>
        <taxon>Dikarya</taxon>
        <taxon>Ascomycota</taxon>
        <taxon>Pezizomycotina</taxon>
        <taxon>Eurotiomycetes</taxon>
        <taxon>Eurotiomycetidae</taxon>
        <taxon>Eurotiales</taxon>
        <taxon>Aspergillaceae</taxon>
        <taxon>Aspergillus</taxon>
        <taxon>Aspergillus subgen. Circumdati</taxon>
    </lineage>
</organism>
<evidence type="ECO:0000256" key="3">
    <source>
        <dbReference type="ARBA" id="ARBA00023015"/>
    </source>
</evidence>
<sequence length="749" mass="85083">MTGHKRAGSVPPPRKRRRPAKSCEQCRRRKIRCDLQMPCRACKQARETLDCTYRELTPPIQPESHTVQNNLDGGSPFRSEHLLQDIPQSFHGSENVRSVQEDPLDATTSETDRRDGIIQHLSDRLRKAEQQLSELSRAPQPAPMDTGLIAPATVPRLRSTADKTRMFGPSHWIHTAQQIDFSQIDPKSMDFDIGELKSDLADMAKECKRLRQSAKSQRSLLLNDPVPNLAETFPEKHICDELASAYMRTFEHIYRVFHIPSFWKEYHQFWEAPNSASATFLIKLGLVFAVGATFYPSWVESDHLRRLARTWIYAAQWWLVGPSEKSTRNLDGIQIFCLLLVSRQTNTIGISPWLSVGSLLRMAMTMGLHRNPQVFPNLSSFHSEMRVRLWTTILELTVHASVDSSSMPLLLSVEDFDDHVPRNISDSDFTPDMTSNLPTPFTLEKFTESSAQLLLRQSLPLRMRAAKMISNFNEKQSYSAALQLATDLQKACRDIAVYFQVRWSQSLDRIKMHQKFLDMQLRRYILLLHRPFMLQARQNPHFYLSRKICVESAMVVASYAEDINLPSEELDDLSRLMVLSTGPFNGALHLDIIAVLGLEAVSQVKEAETSLSEVGHFITDPLGEVTRSQRQSIIRILEHINDQLLQVITLGIPRFKRYIFLSGLLRQIHAMESGTSNVRPLVIKALQESVRQCFTALQTSHTVNTPQGSIDTLICSDASIGLDFDIKDPNLDFSALLFSQLGESYGMGL</sequence>
<evidence type="ECO:0000259" key="8">
    <source>
        <dbReference type="PROSITE" id="PS50048"/>
    </source>
</evidence>
<dbReference type="SMART" id="SM00906">
    <property type="entry name" value="Fungal_trans"/>
    <property type="match status" value="1"/>
</dbReference>
<keyword evidence="6" id="KW-0539">Nucleus</keyword>
<feature type="compositionally biased region" description="Basic residues" evidence="7">
    <location>
        <begin position="1"/>
        <end position="20"/>
    </location>
</feature>
<dbReference type="InterPro" id="IPR051430">
    <property type="entry name" value="Fungal_TF_Env_Response"/>
</dbReference>
<feature type="region of interest" description="Disordered" evidence="7">
    <location>
        <begin position="1"/>
        <end position="23"/>
    </location>
</feature>
<dbReference type="GO" id="GO:0006351">
    <property type="term" value="P:DNA-templated transcription"/>
    <property type="evidence" value="ECO:0007669"/>
    <property type="project" value="InterPro"/>
</dbReference>
<dbReference type="OrthoDB" id="4337792at2759"/>